<organism evidence="5 6">
    <name type="scientific">Caldithrix abyssi DSM 13497</name>
    <dbReference type="NCBI Taxonomy" id="880073"/>
    <lineage>
        <taxon>Bacteria</taxon>
        <taxon>Pseudomonadati</taxon>
        <taxon>Calditrichota</taxon>
        <taxon>Calditrichia</taxon>
        <taxon>Calditrichales</taxon>
        <taxon>Calditrichaceae</taxon>
        <taxon>Caldithrix</taxon>
    </lineage>
</organism>
<dbReference type="AlphaFoldDB" id="H1XS47"/>
<sequence length="400" mass="46546">MEKDLKVKNKKKILFIHHAIGWGGAIKSMIQLINSLDKSKYSCHVLLIKDSIVSDKLKENGISFSVARSKFYKKYYHYFIHSEAGYIKWYQIIRFFRLSILWLLSRYYFAQKELFNHRADIVHLNSLSLTDWLAPSSKVSKVVIHIREPFRQGRLDFIHFYFRHQYKKYADVIIAISKDNAKRIGLPDKTKVIYNFAQVPENSHKEESYYSKSFLYLGGAAKIKGFFTLVKALDYLDKDVKIYFGGDYTISQKKKGLKQIIKRFIGYGKKRQAAIKKMRSHTNAVEIGMTYQVDKYLQEVCCLISPFTVPHFSRPVIEAHLYKKPAIGSNVYGMDEIIQHKINGLLFEKDNAIELAKTINYIANHPNEAKRMGEKGYTVAKEKYSPDNIKIIEKVYDSLG</sequence>
<dbReference type="InterPro" id="IPR001296">
    <property type="entry name" value="Glyco_trans_1"/>
</dbReference>
<feature type="domain" description="Glycosyl transferase family 1" evidence="3">
    <location>
        <begin position="212"/>
        <end position="377"/>
    </location>
</feature>
<dbReference type="HOGENOM" id="CLU_009583_0_4_0"/>
<dbReference type="CDD" id="cd03801">
    <property type="entry name" value="GT4_PimA-like"/>
    <property type="match status" value="1"/>
</dbReference>
<dbReference type="eggNOG" id="COG0438">
    <property type="taxonomic scope" value="Bacteria"/>
</dbReference>
<evidence type="ECO:0000256" key="2">
    <source>
        <dbReference type="ARBA" id="ARBA00022679"/>
    </source>
</evidence>
<dbReference type="SUPFAM" id="SSF53756">
    <property type="entry name" value="UDP-Glycosyltransferase/glycogen phosphorylase"/>
    <property type="match status" value="1"/>
</dbReference>
<reference evidence="5 6" key="1">
    <citation type="submission" date="2011-09" db="EMBL/GenBank/DDBJ databases">
        <title>The permanent draft genome of Caldithrix abyssi DSM 13497.</title>
        <authorList>
            <consortium name="US DOE Joint Genome Institute (JGI-PGF)"/>
            <person name="Lucas S."/>
            <person name="Han J."/>
            <person name="Lapidus A."/>
            <person name="Bruce D."/>
            <person name="Goodwin L."/>
            <person name="Pitluck S."/>
            <person name="Peters L."/>
            <person name="Kyrpides N."/>
            <person name="Mavromatis K."/>
            <person name="Ivanova N."/>
            <person name="Mikhailova N."/>
            <person name="Chertkov O."/>
            <person name="Detter J.C."/>
            <person name="Tapia R."/>
            <person name="Han C."/>
            <person name="Land M."/>
            <person name="Hauser L."/>
            <person name="Markowitz V."/>
            <person name="Cheng J.-F."/>
            <person name="Hugenholtz P."/>
            <person name="Woyke T."/>
            <person name="Wu D."/>
            <person name="Spring S."/>
            <person name="Brambilla E."/>
            <person name="Klenk H.-P."/>
            <person name="Eisen J.A."/>
        </authorList>
    </citation>
    <scope>NUCLEOTIDE SEQUENCE [LARGE SCALE GENOMIC DNA]</scope>
    <source>
        <strain evidence="5 6">DSM 13497</strain>
    </source>
</reference>
<name>H1XS47_CALAY</name>
<feature type="domain" description="Glycosyltransferase subfamily 4-like N-terminal" evidence="4">
    <location>
        <begin position="62"/>
        <end position="196"/>
    </location>
</feature>
<dbReference type="Pfam" id="PF13439">
    <property type="entry name" value="Glyco_transf_4"/>
    <property type="match status" value="1"/>
</dbReference>
<evidence type="ECO:0000256" key="1">
    <source>
        <dbReference type="ARBA" id="ARBA00022676"/>
    </source>
</evidence>
<dbReference type="Gene3D" id="3.40.50.2000">
    <property type="entry name" value="Glycogen Phosphorylase B"/>
    <property type="match status" value="2"/>
</dbReference>
<evidence type="ECO:0000313" key="6">
    <source>
        <dbReference type="Proteomes" id="UP000004671"/>
    </source>
</evidence>
<keyword evidence="1" id="KW-0328">Glycosyltransferase</keyword>
<dbReference type="RefSeq" id="WP_006927139.1">
    <property type="nucleotide sequence ID" value="NZ_CM001402.1"/>
</dbReference>
<dbReference type="PaxDb" id="880073-Calab_0568"/>
<evidence type="ECO:0000313" key="5">
    <source>
        <dbReference type="EMBL" id="EHO40211.1"/>
    </source>
</evidence>
<dbReference type="Proteomes" id="UP000004671">
    <property type="component" value="Chromosome"/>
</dbReference>
<dbReference type="PANTHER" id="PTHR12526:SF629">
    <property type="entry name" value="TEICHURONIC ACID BIOSYNTHESIS GLYCOSYLTRANSFERASE TUAH-RELATED"/>
    <property type="match status" value="1"/>
</dbReference>
<dbReference type="Pfam" id="PF00534">
    <property type="entry name" value="Glycos_transf_1"/>
    <property type="match status" value="1"/>
</dbReference>
<dbReference type="OrthoDB" id="1096251at2"/>
<gene>
    <name evidence="5" type="ORF">Calab_0568</name>
</gene>
<dbReference type="GO" id="GO:0016757">
    <property type="term" value="F:glycosyltransferase activity"/>
    <property type="evidence" value="ECO:0007669"/>
    <property type="project" value="UniProtKB-KW"/>
</dbReference>
<accession>H1XS47</accession>
<keyword evidence="6" id="KW-1185">Reference proteome</keyword>
<dbReference type="STRING" id="880073.Cabys_3402"/>
<dbReference type="InterPro" id="IPR028098">
    <property type="entry name" value="Glyco_trans_4-like_N"/>
</dbReference>
<protein>
    <submittedName>
        <fullName evidence="5">Glycosyl transferase group 1</fullName>
    </submittedName>
</protein>
<dbReference type="InParanoid" id="H1XS47"/>
<evidence type="ECO:0000259" key="3">
    <source>
        <dbReference type="Pfam" id="PF00534"/>
    </source>
</evidence>
<dbReference type="PANTHER" id="PTHR12526">
    <property type="entry name" value="GLYCOSYLTRANSFERASE"/>
    <property type="match status" value="1"/>
</dbReference>
<proteinExistence type="predicted"/>
<evidence type="ECO:0000259" key="4">
    <source>
        <dbReference type="Pfam" id="PF13439"/>
    </source>
</evidence>
<dbReference type="EMBL" id="CM001402">
    <property type="protein sequence ID" value="EHO40211.1"/>
    <property type="molecule type" value="Genomic_DNA"/>
</dbReference>
<keyword evidence="2 5" id="KW-0808">Transferase</keyword>